<dbReference type="InterPro" id="IPR012291">
    <property type="entry name" value="CBM2_carb-bd_dom_sf"/>
</dbReference>
<feature type="region of interest" description="Disordered" evidence="1">
    <location>
        <begin position="21"/>
        <end position="81"/>
    </location>
</feature>
<dbReference type="GO" id="GO:0030247">
    <property type="term" value="F:polysaccharide binding"/>
    <property type="evidence" value="ECO:0007669"/>
    <property type="project" value="UniProtKB-UniRule"/>
</dbReference>
<proteinExistence type="predicted"/>
<evidence type="ECO:0000259" key="2">
    <source>
        <dbReference type="PROSITE" id="PS51173"/>
    </source>
</evidence>
<sequence length="184" mass="18869">MLGVAVTLIASLVALTLTDNDSRDTRNAGLPLRPPAVEESSPSTEPAESSAPASPSASATPSPSRSRTPSPSRSPSPAAPKLTAKYATTQQFNSGHFGTVTVKNAGSAAVDWRAAVEFVAGSRVTRAWVVSGDQNVDADRTDDGVRLSGRIAAGSTIVVALSVSRPERTSATPRSCVINGVPCQ</sequence>
<organism evidence="3 4">
    <name type="scientific">Virgisporangium aliadipatigenens</name>
    <dbReference type="NCBI Taxonomy" id="741659"/>
    <lineage>
        <taxon>Bacteria</taxon>
        <taxon>Bacillati</taxon>
        <taxon>Actinomycetota</taxon>
        <taxon>Actinomycetes</taxon>
        <taxon>Micromonosporales</taxon>
        <taxon>Micromonosporaceae</taxon>
        <taxon>Virgisporangium</taxon>
    </lineage>
</organism>
<dbReference type="AlphaFoldDB" id="A0A8J4DU78"/>
<dbReference type="GO" id="GO:0004553">
    <property type="term" value="F:hydrolase activity, hydrolyzing O-glycosyl compounds"/>
    <property type="evidence" value="ECO:0007669"/>
    <property type="project" value="InterPro"/>
</dbReference>
<dbReference type="SUPFAM" id="SSF49384">
    <property type="entry name" value="Carbohydrate-binding domain"/>
    <property type="match status" value="1"/>
</dbReference>
<dbReference type="SMART" id="SM00637">
    <property type="entry name" value="CBD_II"/>
    <property type="match status" value="1"/>
</dbReference>
<dbReference type="Gene3D" id="2.60.40.290">
    <property type="match status" value="1"/>
</dbReference>
<dbReference type="InterPro" id="IPR008965">
    <property type="entry name" value="CBM2/CBM3_carb-bd_dom_sf"/>
</dbReference>
<dbReference type="PROSITE" id="PS51173">
    <property type="entry name" value="CBM2"/>
    <property type="match status" value="1"/>
</dbReference>
<dbReference type="Proteomes" id="UP000619260">
    <property type="component" value="Unassembled WGS sequence"/>
</dbReference>
<comment type="caution">
    <text evidence="3">The sequence shown here is derived from an EMBL/GenBank/DDBJ whole genome shotgun (WGS) entry which is preliminary data.</text>
</comment>
<feature type="domain" description="CBM2" evidence="2">
    <location>
        <begin position="75"/>
        <end position="184"/>
    </location>
</feature>
<keyword evidence="4" id="KW-1185">Reference proteome</keyword>
<dbReference type="Pfam" id="PF00553">
    <property type="entry name" value="CBM_2"/>
    <property type="match status" value="1"/>
</dbReference>
<reference evidence="3" key="1">
    <citation type="submission" date="2021-01" db="EMBL/GenBank/DDBJ databases">
        <title>Whole genome shotgun sequence of Virgisporangium aliadipatigenens NBRC 105644.</title>
        <authorList>
            <person name="Komaki H."/>
            <person name="Tamura T."/>
        </authorList>
    </citation>
    <scope>NUCLEOTIDE SEQUENCE</scope>
    <source>
        <strain evidence="3">NBRC 105644</strain>
    </source>
</reference>
<dbReference type="EMBL" id="BOPF01000043">
    <property type="protein sequence ID" value="GIJ51025.1"/>
    <property type="molecule type" value="Genomic_DNA"/>
</dbReference>
<evidence type="ECO:0000313" key="4">
    <source>
        <dbReference type="Proteomes" id="UP000619260"/>
    </source>
</evidence>
<protein>
    <recommendedName>
        <fullName evidence="2">CBM2 domain-containing protein</fullName>
    </recommendedName>
</protein>
<accession>A0A8J4DU78</accession>
<evidence type="ECO:0000313" key="3">
    <source>
        <dbReference type="EMBL" id="GIJ51025.1"/>
    </source>
</evidence>
<evidence type="ECO:0000256" key="1">
    <source>
        <dbReference type="SAM" id="MobiDB-lite"/>
    </source>
</evidence>
<name>A0A8J4DU78_9ACTN</name>
<dbReference type="InterPro" id="IPR001919">
    <property type="entry name" value="CBD2"/>
</dbReference>
<feature type="compositionally biased region" description="Low complexity" evidence="1">
    <location>
        <begin position="35"/>
        <end position="71"/>
    </location>
</feature>
<gene>
    <name evidence="3" type="ORF">Val02_79110</name>
</gene>
<dbReference type="GO" id="GO:0005975">
    <property type="term" value="P:carbohydrate metabolic process"/>
    <property type="evidence" value="ECO:0007669"/>
    <property type="project" value="InterPro"/>
</dbReference>